<dbReference type="AlphaFoldDB" id="D2QPG7"/>
<evidence type="ECO:0000256" key="7">
    <source>
        <dbReference type="RuleBase" id="RU003879"/>
    </source>
</evidence>
<dbReference type="KEGG" id="sli:Slin_4648"/>
<comment type="similarity">
    <text evidence="2 7">Belongs to the ExbD/TolR family.</text>
</comment>
<evidence type="ECO:0000313" key="10">
    <source>
        <dbReference type="Proteomes" id="UP000002028"/>
    </source>
</evidence>
<dbReference type="GO" id="GO:0005886">
    <property type="term" value="C:plasma membrane"/>
    <property type="evidence" value="ECO:0007669"/>
    <property type="project" value="UniProtKB-SubCell"/>
</dbReference>
<keyword evidence="10" id="KW-1185">Reference proteome</keyword>
<dbReference type="InterPro" id="IPR003400">
    <property type="entry name" value="ExbD"/>
</dbReference>
<evidence type="ECO:0000313" key="9">
    <source>
        <dbReference type="EMBL" id="ADB40626.1"/>
    </source>
</evidence>
<evidence type="ECO:0000256" key="4">
    <source>
        <dbReference type="ARBA" id="ARBA00022692"/>
    </source>
</evidence>
<reference evidence="9 10" key="1">
    <citation type="journal article" date="2010" name="Stand. Genomic Sci.">
        <title>Complete genome sequence of Spirosoma linguale type strain (1).</title>
        <authorList>
            <person name="Lail K."/>
            <person name="Sikorski J."/>
            <person name="Saunders E."/>
            <person name="Lapidus A."/>
            <person name="Glavina Del Rio T."/>
            <person name="Copeland A."/>
            <person name="Tice H."/>
            <person name="Cheng J.-F."/>
            <person name="Lucas S."/>
            <person name="Nolan M."/>
            <person name="Bruce D."/>
            <person name="Goodwin L."/>
            <person name="Pitluck S."/>
            <person name="Ivanova N."/>
            <person name="Mavromatis K."/>
            <person name="Ovchinnikova G."/>
            <person name="Pati A."/>
            <person name="Chen A."/>
            <person name="Palaniappan K."/>
            <person name="Land M."/>
            <person name="Hauser L."/>
            <person name="Chang Y.-J."/>
            <person name="Jeffries C.D."/>
            <person name="Chain P."/>
            <person name="Brettin T."/>
            <person name="Detter J.C."/>
            <person name="Schuetze A."/>
            <person name="Rohde M."/>
            <person name="Tindall B.J."/>
            <person name="Goeker M."/>
            <person name="Bristow J."/>
            <person name="Eisen J.A."/>
            <person name="Markowitz V."/>
            <person name="Hugenholtz P."/>
            <person name="Kyrpides N.C."/>
            <person name="Klenk H.-P."/>
            <person name="Chen F."/>
        </authorList>
    </citation>
    <scope>NUCLEOTIDE SEQUENCE [LARGE SCALE GENOMIC DNA]</scope>
    <source>
        <strain evidence="10">ATCC 33905 / DSM 74 / LMG 10896 / Claus 1</strain>
    </source>
</reference>
<evidence type="ECO:0000256" key="2">
    <source>
        <dbReference type="ARBA" id="ARBA00005811"/>
    </source>
</evidence>
<evidence type="ECO:0000256" key="5">
    <source>
        <dbReference type="ARBA" id="ARBA00022989"/>
    </source>
</evidence>
<keyword evidence="3" id="KW-1003">Cell membrane</keyword>
<keyword evidence="7" id="KW-0813">Transport</keyword>
<proteinExistence type="inferred from homology"/>
<dbReference type="eggNOG" id="COG0848">
    <property type="taxonomic scope" value="Bacteria"/>
</dbReference>
<dbReference type="EMBL" id="CP001769">
    <property type="protein sequence ID" value="ADB40626.1"/>
    <property type="molecule type" value="Genomic_DNA"/>
</dbReference>
<dbReference type="PANTHER" id="PTHR30558:SF3">
    <property type="entry name" value="BIOPOLYMER TRANSPORT PROTEIN EXBD-RELATED"/>
    <property type="match status" value="1"/>
</dbReference>
<dbReference type="PANTHER" id="PTHR30558">
    <property type="entry name" value="EXBD MEMBRANE COMPONENT OF PMF-DRIVEN MACROMOLECULE IMPORT SYSTEM"/>
    <property type="match status" value="1"/>
</dbReference>
<sequence>MLLSIIHQPNINVMLKTRRTYTPIRIDMTPFVSVALLLIVFFVLMKMVQRPNQLQVQLPEDGHCIWYNPNADASLFLLANNRIGFLTYRPDGSGAEFIETDYSFKGLRQQLMYLMPNRRTIVLITPTQQATFKNIVDVLDELQIQGPINFRLSYEITPGERKMLHSYEVYKASHPKRPILVHLPLYPHRLIDA</sequence>
<keyword evidence="7" id="KW-0653">Protein transport</keyword>
<keyword evidence="6 8" id="KW-0472">Membrane</keyword>
<evidence type="ECO:0000256" key="3">
    <source>
        <dbReference type="ARBA" id="ARBA00022475"/>
    </source>
</evidence>
<evidence type="ECO:0000256" key="6">
    <source>
        <dbReference type="ARBA" id="ARBA00023136"/>
    </source>
</evidence>
<keyword evidence="5 8" id="KW-1133">Transmembrane helix</keyword>
<keyword evidence="4 7" id="KW-0812">Transmembrane</keyword>
<name>D2QPG7_SPILD</name>
<accession>D2QPG7</accession>
<dbReference type="GO" id="GO:0015031">
    <property type="term" value="P:protein transport"/>
    <property type="evidence" value="ECO:0007669"/>
    <property type="project" value="UniProtKB-KW"/>
</dbReference>
<evidence type="ECO:0000256" key="1">
    <source>
        <dbReference type="ARBA" id="ARBA00004162"/>
    </source>
</evidence>
<feature type="transmembrane region" description="Helical" evidence="8">
    <location>
        <begin position="28"/>
        <end position="45"/>
    </location>
</feature>
<dbReference type="Proteomes" id="UP000002028">
    <property type="component" value="Chromosome"/>
</dbReference>
<dbReference type="Pfam" id="PF02472">
    <property type="entry name" value="ExbD"/>
    <property type="match status" value="1"/>
</dbReference>
<comment type="subcellular location">
    <subcellularLocation>
        <location evidence="1">Cell membrane</location>
        <topology evidence="1">Single-pass membrane protein</topology>
    </subcellularLocation>
    <subcellularLocation>
        <location evidence="7">Cell membrane</location>
        <topology evidence="7">Single-pass type II membrane protein</topology>
    </subcellularLocation>
</comment>
<dbReference type="STRING" id="504472.Slin_4648"/>
<dbReference type="HOGENOM" id="CLU_1407967_0_0_10"/>
<gene>
    <name evidence="9" type="ordered locus">Slin_4648</name>
</gene>
<protein>
    <submittedName>
        <fullName evidence="9">Biopolymer transport protein ExbD/TolR</fullName>
    </submittedName>
</protein>
<dbReference type="GO" id="GO:0022857">
    <property type="term" value="F:transmembrane transporter activity"/>
    <property type="evidence" value="ECO:0007669"/>
    <property type="project" value="InterPro"/>
</dbReference>
<evidence type="ECO:0000256" key="8">
    <source>
        <dbReference type="SAM" id="Phobius"/>
    </source>
</evidence>
<organism evidence="9 10">
    <name type="scientific">Spirosoma linguale (strain ATCC 33905 / DSM 74 / LMG 10896 / Claus 1)</name>
    <dbReference type="NCBI Taxonomy" id="504472"/>
    <lineage>
        <taxon>Bacteria</taxon>
        <taxon>Pseudomonadati</taxon>
        <taxon>Bacteroidota</taxon>
        <taxon>Cytophagia</taxon>
        <taxon>Cytophagales</taxon>
        <taxon>Cytophagaceae</taxon>
        <taxon>Spirosoma</taxon>
    </lineage>
</organism>